<dbReference type="EMBL" id="CP051177">
    <property type="protein sequence ID" value="QKX52356.1"/>
    <property type="molecule type" value="Genomic_DNA"/>
</dbReference>
<dbReference type="CDD" id="cd07516">
    <property type="entry name" value="HAD_Pase"/>
    <property type="match status" value="1"/>
</dbReference>
<accession>A0A7H8QEH6</accession>
<dbReference type="Gene3D" id="3.40.50.1000">
    <property type="entry name" value="HAD superfamily/HAD-like"/>
    <property type="match status" value="1"/>
</dbReference>
<dbReference type="NCBIfam" id="TIGR00099">
    <property type="entry name" value="Cof-subfamily"/>
    <property type="match status" value="1"/>
</dbReference>
<dbReference type="PROSITE" id="PS01228">
    <property type="entry name" value="COF_1"/>
    <property type="match status" value="1"/>
</dbReference>
<dbReference type="GO" id="GO:0005829">
    <property type="term" value="C:cytosol"/>
    <property type="evidence" value="ECO:0007669"/>
    <property type="project" value="TreeGrafter"/>
</dbReference>
<dbReference type="InterPro" id="IPR023214">
    <property type="entry name" value="HAD_sf"/>
</dbReference>
<dbReference type="Proteomes" id="UP000509222">
    <property type="component" value="Chromosome"/>
</dbReference>
<reference evidence="1 2" key="1">
    <citation type="submission" date="2020-04" db="EMBL/GenBank/DDBJ databases">
        <authorList>
            <person name="Pajer P."/>
            <person name="Broz P."/>
        </authorList>
    </citation>
    <scope>NUCLEOTIDE SEQUENCE [LARGE SCALE GENOMIC DNA]</scope>
    <source>
        <strain evidence="2">NRL-ATB46093</strain>
    </source>
</reference>
<dbReference type="Pfam" id="PF08282">
    <property type="entry name" value="Hydrolase_3"/>
    <property type="match status" value="1"/>
</dbReference>
<evidence type="ECO:0000313" key="2">
    <source>
        <dbReference type="Proteomes" id="UP000509222"/>
    </source>
</evidence>
<dbReference type="InterPro" id="IPR000150">
    <property type="entry name" value="Cof"/>
</dbReference>
<dbReference type="NCBIfam" id="TIGR01484">
    <property type="entry name" value="HAD-SF-IIB"/>
    <property type="match status" value="1"/>
</dbReference>
<evidence type="ECO:0000313" key="1">
    <source>
        <dbReference type="EMBL" id="QKX52356.1"/>
    </source>
</evidence>
<proteinExistence type="predicted"/>
<dbReference type="SFLD" id="SFLDG01144">
    <property type="entry name" value="C2.B.4:_PGP_Like"/>
    <property type="match status" value="1"/>
</dbReference>
<dbReference type="InterPro" id="IPR006379">
    <property type="entry name" value="HAD-SF_hydro_IIB"/>
</dbReference>
<dbReference type="PANTHER" id="PTHR10000:SF8">
    <property type="entry name" value="HAD SUPERFAMILY HYDROLASE-LIKE, TYPE 3"/>
    <property type="match status" value="1"/>
</dbReference>
<dbReference type="GO" id="GO:0000287">
    <property type="term" value="F:magnesium ion binding"/>
    <property type="evidence" value="ECO:0007669"/>
    <property type="project" value="TreeGrafter"/>
</dbReference>
<dbReference type="Gene3D" id="3.30.1240.10">
    <property type="match status" value="1"/>
</dbReference>
<dbReference type="PANTHER" id="PTHR10000">
    <property type="entry name" value="PHOSPHOSERINE PHOSPHATASE"/>
    <property type="match status" value="1"/>
</dbReference>
<sequence>MYKLVAIDLDGTLLTDDLMISPNTVTAIQRAAEAGTIVTIATGRMFSSAKLIALQLNLNVPLITYQGALIKDVNEKQVVYERTVPPHIAQKLIGISRDKNLHLQLYQDDILYSAVENDKLIAYAEAVKVPYRIEPDLIKLAEKGVTKLLFIEEPHVLDQLQGELQSLIGDSAHIAKSKKHYLEITHPEANKGNALLFLANMLGIERTEIIGIGDNYNDIELIAAAGLGVAMGNAVKEIKDMADYTTFSNNEEGVLHVLEKFVLEPASVLRDEEQKNPDSLPMG</sequence>
<dbReference type="RefSeq" id="WP_176295048.1">
    <property type="nucleotide sequence ID" value="NZ_CP051177.1"/>
</dbReference>
<keyword evidence="2" id="KW-1185">Reference proteome</keyword>
<dbReference type="SUPFAM" id="SSF56784">
    <property type="entry name" value="HAD-like"/>
    <property type="match status" value="1"/>
</dbReference>
<dbReference type="PROSITE" id="PS01229">
    <property type="entry name" value="COF_2"/>
    <property type="match status" value="1"/>
</dbReference>
<name>A0A7H8QEH6_9BACL</name>
<dbReference type="InterPro" id="IPR036412">
    <property type="entry name" value="HAD-like_sf"/>
</dbReference>
<reference evidence="2" key="2">
    <citation type="submission" date="2020-06" db="EMBL/GenBank/DDBJ databases">
        <title>Isolation of Planomicrobium glaciei.</title>
        <authorList>
            <person name="Malisova L."/>
            <person name="Safrankova R."/>
            <person name="Jakubu V."/>
            <person name="Spanelova P."/>
        </authorList>
    </citation>
    <scope>NUCLEOTIDE SEQUENCE [LARGE SCALE GENOMIC DNA]</scope>
    <source>
        <strain evidence="2">NRL-ATB46093</strain>
    </source>
</reference>
<gene>
    <name evidence="1" type="ORF">HF394_18235</name>
</gene>
<organism evidence="1 2">
    <name type="scientific">Planococcus glaciei</name>
    <dbReference type="NCBI Taxonomy" id="459472"/>
    <lineage>
        <taxon>Bacteria</taxon>
        <taxon>Bacillati</taxon>
        <taxon>Bacillota</taxon>
        <taxon>Bacilli</taxon>
        <taxon>Bacillales</taxon>
        <taxon>Caryophanaceae</taxon>
        <taxon>Planococcus</taxon>
    </lineage>
</organism>
<dbReference type="GO" id="GO:0016791">
    <property type="term" value="F:phosphatase activity"/>
    <property type="evidence" value="ECO:0007669"/>
    <property type="project" value="TreeGrafter"/>
</dbReference>
<protein>
    <submittedName>
        <fullName evidence="1">HAD family phosphatase</fullName>
    </submittedName>
</protein>
<dbReference type="AlphaFoldDB" id="A0A7H8QEH6"/>
<dbReference type="SFLD" id="SFLDS00003">
    <property type="entry name" value="Haloacid_Dehalogenase"/>
    <property type="match status" value="1"/>
</dbReference>
<dbReference type="SFLD" id="SFLDG01140">
    <property type="entry name" value="C2.B:_Phosphomannomutase_and_P"/>
    <property type="match status" value="1"/>
</dbReference>